<dbReference type="InterPro" id="IPR003317">
    <property type="entry name" value="Cyt-d_oxidase_su2"/>
</dbReference>
<dbReference type="Proteomes" id="UP001165685">
    <property type="component" value="Unassembled WGS sequence"/>
</dbReference>
<dbReference type="PANTHER" id="PTHR43141:SF4">
    <property type="entry name" value="CYTOCHROME BD2 SUBUNIT II"/>
    <property type="match status" value="1"/>
</dbReference>
<evidence type="ECO:0000256" key="1">
    <source>
        <dbReference type="ARBA" id="ARBA00004651"/>
    </source>
</evidence>
<name>A0ABT4TPW4_9ACTN</name>
<reference evidence="8" key="1">
    <citation type="submission" date="2023-01" db="EMBL/GenBank/DDBJ databases">
        <title>Draft genome sequence of Nocardiopsis sp. LSu2-4 isolated from halophytes.</title>
        <authorList>
            <person name="Duangmal K."/>
            <person name="Chantavorakit T."/>
        </authorList>
    </citation>
    <scope>NUCLEOTIDE SEQUENCE</scope>
    <source>
        <strain evidence="8">LSu2-4</strain>
    </source>
</reference>
<dbReference type="EMBL" id="JAQFWP010000033">
    <property type="protein sequence ID" value="MDA2806314.1"/>
    <property type="molecule type" value="Genomic_DNA"/>
</dbReference>
<feature type="transmembrane region" description="Helical" evidence="7">
    <location>
        <begin position="222"/>
        <end position="240"/>
    </location>
</feature>
<evidence type="ECO:0000256" key="6">
    <source>
        <dbReference type="ARBA" id="ARBA00023136"/>
    </source>
</evidence>
<feature type="transmembrane region" description="Helical" evidence="7">
    <location>
        <begin position="112"/>
        <end position="136"/>
    </location>
</feature>
<comment type="similarity">
    <text evidence="2">Belongs to the cytochrome ubiquinol oxidase subunit 2 family.</text>
</comment>
<protein>
    <submittedName>
        <fullName evidence="8">Cytochrome d ubiquinol oxidase subunit II</fullName>
    </submittedName>
</protein>
<accession>A0ABT4TPW4</accession>
<dbReference type="PANTHER" id="PTHR43141">
    <property type="entry name" value="CYTOCHROME BD2 SUBUNIT II"/>
    <property type="match status" value="1"/>
</dbReference>
<dbReference type="Pfam" id="PF02322">
    <property type="entry name" value="Cyt_bd_oxida_II"/>
    <property type="match status" value="1"/>
</dbReference>
<sequence length="341" mass="34070">MELVPVLFLTALLVGYFVLAGCDVGLGMLVPYLARTRGERRRAVSAAAPYFLGTEVWLVGAIGVVAGLFPELKTTVVTGLWPVFSALLAGWLLRDAGLWFRARAEAPAWHGLWDAAIVGGSWTVAVCWGLVGGALLAGGSPASPFALAVAALVVVLFLLRGAAFGAERLVPPGREADGSEAADAADAAARLTRVLARVGLAVLAVAAVLGALPGALDGGRPLAAGAGAALVAVALAATAGTEGPGRSRHASAVAMGVLAPAVAVGAALPVEPVPGAVLTLVAVALAPVVPLMVLGQVALYRMLRRPASATGFFAQAALGSPTGRLRPTAVGGPRVRESSGG</sequence>
<feature type="transmembrane region" description="Helical" evidence="7">
    <location>
        <begin position="142"/>
        <end position="159"/>
    </location>
</feature>
<feature type="transmembrane region" description="Helical" evidence="7">
    <location>
        <begin position="276"/>
        <end position="300"/>
    </location>
</feature>
<feature type="transmembrane region" description="Helical" evidence="7">
    <location>
        <begin position="46"/>
        <end position="69"/>
    </location>
</feature>
<evidence type="ECO:0000313" key="8">
    <source>
        <dbReference type="EMBL" id="MDA2806314.1"/>
    </source>
</evidence>
<evidence type="ECO:0000256" key="4">
    <source>
        <dbReference type="ARBA" id="ARBA00022692"/>
    </source>
</evidence>
<keyword evidence="9" id="KW-1185">Reference proteome</keyword>
<organism evidence="8 9">
    <name type="scientific">Nocardiopsis suaedae</name>
    <dbReference type="NCBI Taxonomy" id="3018444"/>
    <lineage>
        <taxon>Bacteria</taxon>
        <taxon>Bacillati</taxon>
        <taxon>Actinomycetota</taxon>
        <taxon>Actinomycetes</taxon>
        <taxon>Streptosporangiales</taxon>
        <taxon>Nocardiopsidaceae</taxon>
        <taxon>Nocardiopsis</taxon>
    </lineage>
</organism>
<feature type="transmembrane region" description="Helical" evidence="7">
    <location>
        <begin position="252"/>
        <end position="270"/>
    </location>
</feature>
<feature type="transmembrane region" description="Helical" evidence="7">
    <location>
        <begin position="6"/>
        <end position="34"/>
    </location>
</feature>
<evidence type="ECO:0000313" key="9">
    <source>
        <dbReference type="Proteomes" id="UP001165685"/>
    </source>
</evidence>
<comment type="subcellular location">
    <subcellularLocation>
        <location evidence="1">Cell membrane</location>
        <topology evidence="1">Multi-pass membrane protein</topology>
    </subcellularLocation>
</comment>
<gene>
    <name evidence="8" type="ORF">O4U47_17515</name>
</gene>
<evidence type="ECO:0000256" key="7">
    <source>
        <dbReference type="SAM" id="Phobius"/>
    </source>
</evidence>
<keyword evidence="5 7" id="KW-1133">Transmembrane helix</keyword>
<evidence type="ECO:0000256" key="5">
    <source>
        <dbReference type="ARBA" id="ARBA00022989"/>
    </source>
</evidence>
<keyword evidence="4 7" id="KW-0812">Transmembrane</keyword>
<keyword evidence="3" id="KW-1003">Cell membrane</keyword>
<comment type="caution">
    <text evidence="8">The sequence shown here is derived from an EMBL/GenBank/DDBJ whole genome shotgun (WGS) entry which is preliminary data.</text>
</comment>
<feature type="transmembrane region" description="Helical" evidence="7">
    <location>
        <begin position="194"/>
        <end position="216"/>
    </location>
</feature>
<proteinExistence type="inferred from homology"/>
<evidence type="ECO:0000256" key="3">
    <source>
        <dbReference type="ARBA" id="ARBA00022475"/>
    </source>
</evidence>
<evidence type="ECO:0000256" key="2">
    <source>
        <dbReference type="ARBA" id="ARBA00007543"/>
    </source>
</evidence>
<dbReference type="RefSeq" id="WP_270678958.1">
    <property type="nucleotide sequence ID" value="NZ_JAQFWP010000033.1"/>
</dbReference>
<feature type="transmembrane region" description="Helical" evidence="7">
    <location>
        <begin position="81"/>
        <end position="100"/>
    </location>
</feature>
<keyword evidence="6 7" id="KW-0472">Membrane</keyword>